<evidence type="ECO:0000256" key="1">
    <source>
        <dbReference type="ARBA" id="ARBA00006521"/>
    </source>
</evidence>
<sequence>MPQSVVTLAHPADFAQWRTATRMLISHNVQPDAITWRIASDEADGPPDSAPHTADAQNTRTFKISRDTLRLAANVIQSMLPDRFALAYALIHAHATDTTLSADALARMEEAAETVRAETRLLRQNLFSTMRHEGDSPQWHGTLDTQTHVPESNARFITYQLSLAPWRLALPGRELRWTGKNLMAGPVDNTVPITFASLPPPALPLVTDLDIGRITSLRAVALAAKTCLICPMARHATQTVFGEGRTDARMMFVGEQPGDREDIAGRPFVGPAGQLFDRALHEAAIARDDAYVTNTVKHFKFRPRGTRRIHEKAGREEMVACAPWLAAERRIIRPHVLVMLGATAASALLGRAVTIGRERSRPISLEDGTTGIVTVHPSYLLRIPDEASRAREYARFVDDLRLAATHLQPAAP</sequence>
<keyword evidence="3" id="KW-0004">4Fe-4S</keyword>
<evidence type="ECO:0000256" key="6">
    <source>
        <dbReference type="ARBA" id="ARBA00022801"/>
    </source>
</evidence>
<dbReference type="RefSeq" id="WP_118963078.1">
    <property type="nucleotide sequence ID" value="NZ_CP023036.1"/>
</dbReference>
<organism evidence="12 13">
    <name type="scientific">Komagataeibacter saccharivorans</name>
    <dbReference type="NCBI Taxonomy" id="265959"/>
    <lineage>
        <taxon>Bacteria</taxon>
        <taxon>Pseudomonadati</taxon>
        <taxon>Pseudomonadota</taxon>
        <taxon>Alphaproteobacteria</taxon>
        <taxon>Acetobacterales</taxon>
        <taxon>Acetobacteraceae</taxon>
        <taxon>Komagataeibacter</taxon>
    </lineage>
</organism>
<dbReference type="InterPro" id="IPR005273">
    <property type="entry name" value="Ura-DNA_glyco_family4"/>
</dbReference>
<keyword evidence="9" id="KW-0234">DNA repair</keyword>
<dbReference type="EMBL" id="CP023036">
    <property type="protein sequence ID" value="AXY22907.1"/>
    <property type="molecule type" value="Genomic_DNA"/>
</dbReference>
<dbReference type="OrthoDB" id="5290748at2"/>
<evidence type="ECO:0000256" key="9">
    <source>
        <dbReference type="ARBA" id="ARBA00023204"/>
    </source>
</evidence>
<feature type="region of interest" description="Disordered" evidence="10">
    <location>
        <begin position="40"/>
        <end position="59"/>
    </location>
</feature>
<dbReference type="PANTHER" id="PTHR33693:SF9">
    <property type="entry name" value="TYPE-4 URACIL-DNA GLYCOSYLASE"/>
    <property type="match status" value="1"/>
</dbReference>
<dbReference type="SUPFAM" id="SSF52141">
    <property type="entry name" value="Uracil-DNA glycosylase-like"/>
    <property type="match status" value="1"/>
</dbReference>
<dbReference type="GO" id="GO:0006281">
    <property type="term" value="P:DNA repair"/>
    <property type="evidence" value="ECO:0007669"/>
    <property type="project" value="UniProtKB-KW"/>
</dbReference>
<dbReference type="Gene3D" id="3.40.470.10">
    <property type="entry name" value="Uracil-DNA glycosylase-like domain"/>
    <property type="match status" value="1"/>
</dbReference>
<evidence type="ECO:0000256" key="2">
    <source>
        <dbReference type="ARBA" id="ARBA00019403"/>
    </source>
</evidence>
<dbReference type="GO" id="GO:0046872">
    <property type="term" value="F:metal ion binding"/>
    <property type="evidence" value="ECO:0007669"/>
    <property type="project" value="UniProtKB-KW"/>
</dbReference>
<protein>
    <recommendedName>
        <fullName evidence="2">Type-4 uracil-DNA glycosylase</fullName>
    </recommendedName>
</protein>
<dbReference type="CDD" id="cd10030">
    <property type="entry name" value="UDG-F4_TTUDGA_SPO1dp_like"/>
    <property type="match status" value="1"/>
</dbReference>
<dbReference type="InterPro" id="IPR051536">
    <property type="entry name" value="UDG_Type-4/5"/>
</dbReference>
<dbReference type="PANTHER" id="PTHR33693">
    <property type="entry name" value="TYPE-5 URACIL-DNA GLYCOSYLASE"/>
    <property type="match status" value="1"/>
</dbReference>
<dbReference type="GO" id="GO:0051539">
    <property type="term" value="F:4 iron, 4 sulfur cluster binding"/>
    <property type="evidence" value="ECO:0007669"/>
    <property type="project" value="UniProtKB-KW"/>
</dbReference>
<dbReference type="Proteomes" id="UP000264120">
    <property type="component" value="Chromosome"/>
</dbReference>
<keyword evidence="4" id="KW-0479">Metal-binding</keyword>
<keyword evidence="7" id="KW-0408">Iron</keyword>
<proteinExistence type="inferred from homology"/>
<evidence type="ECO:0000256" key="10">
    <source>
        <dbReference type="SAM" id="MobiDB-lite"/>
    </source>
</evidence>
<accession>A0A347WDG4</accession>
<dbReference type="InterPro" id="IPR005122">
    <property type="entry name" value="Uracil-DNA_glycosylase-like"/>
</dbReference>
<keyword evidence="13" id="KW-1185">Reference proteome</keyword>
<evidence type="ECO:0000313" key="12">
    <source>
        <dbReference type="EMBL" id="AXY22907.1"/>
    </source>
</evidence>
<evidence type="ECO:0000256" key="8">
    <source>
        <dbReference type="ARBA" id="ARBA00023014"/>
    </source>
</evidence>
<dbReference type="Pfam" id="PF03167">
    <property type="entry name" value="UDG"/>
    <property type="match status" value="1"/>
</dbReference>
<evidence type="ECO:0000256" key="7">
    <source>
        <dbReference type="ARBA" id="ARBA00023004"/>
    </source>
</evidence>
<evidence type="ECO:0000256" key="4">
    <source>
        <dbReference type="ARBA" id="ARBA00022723"/>
    </source>
</evidence>
<gene>
    <name evidence="12" type="ORF">CD178_02155</name>
</gene>
<keyword evidence="5" id="KW-0227">DNA damage</keyword>
<evidence type="ECO:0000256" key="5">
    <source>
        <dbReference type="ARBA" id="ARBA00022763"/>
    </source>
</evidence>
<dbReference type="NCBIfam" id="TIGR00758">
    <property type="entry name" value="UDG_fam4"/>
    <property type="match status" value="1"/>
</dbReference>
<comment type="similarity">
    <text evidence="1">Belongs to the uracil-DNA glycosylase (UDG) superfamily. Type 4 (UDGa) family.</text>
</comment>
<evidence type="ECO:0000256" key="3">
    <source>
        <dbReference type="ARBA" id="ARBA00022485"/>
    </source>
</evidence>
<dbReference type="KEGG" id="ksc:CD178_02155"/>
<evidence type="ECO:0000313" key="13">
    <source>
        <dbReference type="Proteomes" id="UP000264120"/>
    </source>
</evidence>
<feature type="domain" description="Uracil-DNA glycosylase-like" evidence="11">
    <location>
        <begin position="241"/>
        <end position="401"/>
    </location>
</feature>
<dbReference type="SMART" id="SM00986">
    <property type="entry name" value="UDG"/>
    <property type="match status" value="1"/>
</dbReference>
<keyword evidence="6" id="KW-0378">Hydrolase</keyword>
<name>A0A347WDG4_9PROT</name>
<reference evidence="12 13" key="1">
    <citation type="submission" date="2017-08" db="EMBL/GenBank/DDBJ databases">
        <title>Complete genome sequence of Gluconacetobacter saccharivorans CV1 isolated from Fermented Vinegar.</title>
        <authorList>
            <person name="Kim S.-Y."/>
        </authorList>
    </citation>
    <scope>NUCLEOTIDE SEQUENCE [LARGE SCALE GENOMIC DNA]</scope>
    <source>
        <strain evidence="12 13">CV1</strain>
    </source>
</reference>
<dbReference type="SMART" id="SM00987">
    <property type="entry name" value="UreE_C"/>
    <property type="match status" value="1"/>
</dbReference>
<dbReference type="NCBIfam" id="TIGR03914">
    <property type="entry name" value="UDG_fam_dom"/>
    <property type="match status" value="1"/>
</dbReference>
<dbReference type="InterPro" id="IPR036895">
    <property type="entry name" value="Uracil-DNA_glycosylase-like_sf"/>
</dbReference>
<keyword evidence="8" id="KW-0411">Iron-sulfur</keyword>
<evidence type="ECO:0000259" key="11">
    <source>
        <dbReference type="SMART" id="SM00986"/>
    </source>
</evidence>
<dbReference type="GO" id="GO:0097506">
    <property type="term" value="F:deaminated base DNA N-glycosylase activity"/>
    <property type="evidence" value="ECO:0007669"/>
    <property type="project" value="UniProtKB-ARBA"/>
</dbReference>
<dbReference type="AlphaFoldDB" id="A0A347WDG4"/>